<dbReference type="PANTHER" id="PTHR43776:SF7">
    <property type="entry name" value="D,D-DIPEPTIDE TRANSPORT ATP-BINDING PROTEIN DDPF-RELATED"/>
    <property type="match status" value="1"/>
</dbReference>
<dbReference type="InterPro" id="IPR050319">
    <property type="entry name" value="ABC_transp_ATP-bind"/>
</dbReference>
<dbReference type="Pfam" id="PF08352">
    <property type="entry name" value="oligo_HPY"/>
    <property type="match status" value="2"/>
</dbReference>
<evidence type="ECO:0000256" key="4">
    <source>
        <dbReference type="ARBA" id="ARBA00022840"/>
    </source>
</evidence>
<accession>A0AAJ6DF79</accession>
<gene>
    <name evidence="7" type="ORF">QDX21_02505</name>
</gene>
<dbReference type="CDD" id="cd03257">
    <property type="entry name" value="ABC_NikE_OppD_transporters"/>
    <property type="match status" value="2"/>
</dbReference>
<keyword evidence="3" id="KW-0547">Nucleotide-binding</keyword>
<dbReference type="RefSeq" id="WP_110110135.1">
    <property type="nucleotide sequence ID" value="NZ_CP122566.1"/>
</dbReference>
<keyword evidence="8" id="KW-1185">Reference proteome</keyword>
<dbReference type="SMART" id="SM00382">
    <property type="entry name" value="AAA"/>
    <property type="match status" value="2"/>
</dbReference>
<organism evidence="7 8">
    <name type="scientific">Auritidibacter ignavus</name>
    <dbReference type="NCBI Taxonomy" id="678932"/>
    <lineage>
        <taxon>Bacteria</taxon>
        <taxon>Bacillati</taxon>
        <taxon>Actinomycetota</taxon>
        <taxon>Actinomycetes</taxon>
        <taxon>Micrococcales</taxon>
        <taxon>Micrococcaceae</taxon>
        <taxon>Auritidibacter</taxon>
    </lineage>
</organism>
<dbReference type="Proteomes" id="UP001224674">
    <property type="component" value="Chromosome"/>
</dbReference>
<dbReference type="InterPro" id="IPR027417">
    <property type="entry name" value="P-loop_NTPase"/>
</dbReference>
<feature type="region of interest" description="Disordered" evidence="5">
    <location>
        <begin position="270"/>
        <end position="306"/>
    </location>
</feature>
<dbReference type="SUPFAM" id="SSF52540">
    <property type="entry name" value="P-loop containing nucleoside triphosphate hydrolases"/>
    <property type="match status" value="2"/>
</dbReference>
<evidence type="ECO:0000256" key="1">
    <source>
        <dbReference type="ARBA" id="ARBA00005417"/>
    </source>
</evidence>
<feature type="compositionally biased region" description="Basic and acidic residues" evidence="5">
    <location>
        <begin position="288"/>
        <end position="298"/>
    </location>
</feature>
<dbReference type="Pfam" id="PF00005">
    <property type="entry name" value="ABC_tran"/>
    <property type="match status" value="2"/>
</dbReference>
<evidence type="ECO:0000313" key="7">
    <source>
        <dbReference type="EMBL" id="WGH93688.1"/>
    </source>
</evidence>
<evidence type="ECO:0000313" key="8">
    <source>
        <dbReference type="Proteomes" id="UP001224674"/>
    </source>
</evidence>
<evidence type="ECO:0000259" key="6">
    <source>
        <dbReference type="PROSITE" id="PS50893"/>
    </source>
</evidence>
<dbReference type="PROSITE" id="PS50893">
    <property type="entry name" value="ABC_TRANSPORTER_2"/>
    <property type="match status" value="2"/>
</dbReference>
<dbReference type="EMBL" id="CP122566">
    <property type="protein sequence ID" value="WGH93688.1"/>
    <property type="molecule type" value="Genomic_DNA"/>
</dbReference>
<comment type="similarity">
    <text evidence="1">Belongs to the ABC transporter superfamily.</text>
</comment>
<keyword evidence="2" id="KW-0813">Transport</keyword>
<dbReference type="AlphaFoldDB" id="A0AAJ6DF79"/>
<evidence type="ECO:0000256" key="2">
    <source>
        <dbReference type="ARBA" id="ARBA00022448"/>
    </source>
</evidence>
<feature type="compositionally biased region" description="Basic and acidic residues" evidence="5">
    <location>
        <begin position="1"/>
        <end position="15"/>
    </location>
</feature>
<dbReference type="InterPro" id="IPR003593">
    <property type="entry name" value="AAA+_ATPase"/>
</dbReference>
<feature type="domain" description="ABC transporter" evidence="6">
    <location>
        <begin position="24"/>
        <end position="267"/>
    </location>
</feature>
<feature type="domain" description="ABC transporter" evidence="6">
    <location>
        <begin position="313"/>
        <end position="552"/>
    </location>
</feature>
<reference evidence="7 8" key="1">
    <citation type="submission" date="2023-03" db="EMBL/GenBank/DDBJ databases">
        <title>Complete genome sequences of several Auritidibacter ignavus strains isolated from ear infections.</title>
        <authorList>
            <person name="Baehr T."/>
            <person name="Baumhoegger A.M."/>
        </authorList>
    </citation>
    <scope>NUCLEOTIDE SEQUENCE [LARGE SCALE GENOMIC DNA]</scope>
    <source>
        <strain evidence="7 8">BABAE-6</strain>
    </source>
</reference>
<protein>
    <submittedName>
        <fullName evidence="7">ABC transporter ATP-binding protein</fullName>
    </submittedName>
</protein>
<dbReference type="InterPro" id="IPR013563">
    <property type="entry name" value="Oligopep_ABC_C"/>
</dbReference>
<dbReference type="GO" id="GO:0005524">
    <property type="term" value="F:ATP binding"/>
    <property type="evidence" value="ECO:0007669"/>
    <property type="project" value="UniProtKB-KW"/>
</dbReference>
<dbReference type="PROSITE" id="PS00211">
    <property type="entry name" value="ABC_TRANSPORTER_1"/>
    <property type="match status" value="2"/>
</dbReference>
<dbReference type="NCBIfam" id="NF008453">
    <property type="entry name" value="PRK11308.1"/>
    <property type="match status" value="2"/>
</dbReference>
<dbReference type="PANTHER" id="PTHR43776">
    <property type="entry name" value="TRANSPORT ATP-BINDING PROTEIN"/>
    <property type="match status" value="1"/>
</dbReference>
<dbReference type="InterPro" id="IPR003439">
    <property type="entry name" value="ABC_transporter-like_ATP-bd"/>
</dbReference>
<dbReference type="GO" id="GO:0016887">
    <property type="term" value="F:ATP hydrolysis activity"/>
    <property type="evidence" value="ECO:0007669"/>
    <property type="project" value="InterPro"/>
</dbReference>
<name>A0AAJ6DF79_9MICC</name>
<evidence type="ECO:0000256" key="3">
    <source>
        <dbReference type="ARBA" id="ARBA00022741"/>
    </source>
</evidence>
<dbReference type="Gene3D" id="3.40.50.300">
    <property type="entry name" value="P-loop containing nucleotide triphosphate hydrolases"/>
    <property type="match status" value="2"/>
</dbReference>
<sequence>MQHRLPCSDRPEPFDRPAPSDPLITVDNLTVSFSATPAVQGISFSVHAGECLALVGESGSGKSVTARSLMGLSGGTVHADTLEIFGADARDYGERDWRALRGNQIAMILQDALSALDPLRPIGREIDDVLRRHGWLDRTTRRDRVLQALEAVKMPDPDRRARQYSHQLSGGMRQRVLIAQALIGNPEVVIADEATTALDAPLTAVVLDQLATMRDQGRAVLMISHDLAQVARVADRIAVMRQGEIVETGTTETMLTACEHDYTKTLLKAMPRGVPRHQPLSPTTVEPSRPKQPADRPELSSVTTTQQQSCPVLVVDGLSKSFGSLTAVDGVSFSLNRGTTLGIVGESGSGKTTTARLILGLEEPDAGTVRLGQTQFTPATESDRRAHRERLGAIYQNPLASFDPRYSVENILVDALSRGRHRRGARYRDQVTDLLDSVRLAPSLASRNPAQLSGGQRQRLAIARALATSPEVLVLDEPVSALDVSIQATILDLLDEIQRARGTSMVLISHDLGVIEHMSDQVAVMYRGRCVEQGATSDIFASPRHPYTQQLLTAVPELQIDRSRL</sequence>
<dbReference type="GO" id="GO:0055085">
    <property type="term" value="P:transmembrane transport"/>
    <property type="evidence" value="ECO:0007669"/>
    <property type="project" value="UniProtKB-ARBA"/>
</dbReference>
<dbReference type="GO" id="GO:0015833">
    <property type="term" value="P:peptide transport"/>
    <property type="evidence" value="ECO:0007669"/>
    <property type="project" value="InterPro"/>
</dbReference>
<feature type="region of interest" description="Disordered" evidence="5">
    <location>
        <begin position="1"/>
        <end position="20"/>
    </location>
</feature>
<evidence type="ECO:0000256" key="5">
    <source>
        <dbReference type="SAM" id="MobiDB-lite"/>
    </source>
</evidence>
<keyword evidence="4 7" id="KW-0067">ATP-binding</keyword>
<proteinExistence type="inferred from homology"/>
<dbReference type="InterPro" id="IPR017871">
    <property type="entry name" value="ABC_transporter-like_CS"/>
</dbReference>